<organism evidence="3 4">
    <name type="scientific">Sphingobacterium daejeonense</name>
    <dbReference type="NCBI Taxonomy" id="371142"/>
    <lineage>
        <taxon>Bacteria</taxon>
        <taxon>Pseudomonadati</taxon>
        <taxon>Bacteroidota</taxon>
        <taxon>Sphingobacteriia</taxon>
        <taxon>Sphingobacteriales</taxon>
        <taxon>Sphingobacteriaceae</taxon>
        <taxon>Sphingobacterium</taxon>
    </lineage>
</organism>
<dbReference type="InterPro" id="IPR023346">
    <property type="entry name" value="Lysozyme-like_dom_sf"/>
</dbReference>
<reference evidence="4" key="1">
    <citation type="journal article" date="2019" name="Int. J. Syst. Evol. Microbiol.">
        <title>The Global Catalogue of Microorganisms (GCM) 10K type strain sequencing project: providing services to taxonomists for standard genome sequencing and annotation.</title>
        <authorList>
            <consortium name="The Broad Institute Genomics Platform"/>
            <consortium name="The Broad Institute Genome Sequencing Center for Infectious Disease"/>
            <person name="Wu L."/>
            <person name="Ma J."/>
        </authorList>
    </citation>
    <scope>NUCLEOTIDE SEQUENCE [LARGE SCALE GENOMIC DNA]</scope>
    <source>
        <strain evidence="4">CCUG 52468</strain>
    </source>
</reference>
<dbReference type="CDD" id="cd16894">
    <property type="entry name" value="MltD-like"/>
    <property type="match status" value="1"/>
</dbReference>
<dbReference type="SMART" id="SM00257">
    <property type="entry name" value="LysM"/>
    <property type="match status" value="1"/>
</dbReference>
<dbReference type="CDD" id="cd00118">
    <property type="entry name" value="LysM"/>
    <property type="match status" value="1"/>
</dbReference>
<gene>
    <name evidence="3" type="ORF">ACFQ2C_02770</name>
</gene>
<evidence type="ECO:0000313" key="4">
    <source>
        <dbReference type="Proteomes" id="UP001597205"/>
    </source>
</evidence>
<protein>
    <submittedName>
        <fullName evidence="3">Transglycosylase SLT domain-containing protein</fullName>
    </submittedName>
</protein>
<dbReference type="RefSeq" id="WP_380894658.1">
    <property type="nucleotide sequence ID" value="NZ_JBHTKY010000002.1"/>
</dbReference>
<comment type="caution">
    <text evidence="3">The sequence shown here is derived from an EMBL/GenBank/DDBJ whole genome shotgun (WGS) entry which is preliminary data.</text>
</comment>
<evidence type="ECO:0000259" key="2">
    <source>
        <dbReference type="PROSITE" id="PS51782"/>
    </source>
</evidence>
<proteinExistence type="inferred from homology"/>
<evidence type="ECO:0000256" key="1">
    <source>
        <dbReference type="ARBA" id="ARBA00007734"/>
    </source>
</evidence>
<accession>A0ABW3RHA6</accession>
<comment type="similarity">
    <text evidence="1">Belongs to the transglycosylase Slt family.</text>
</comment>
<dbReference type="Gene3D" id="3.10.350.10">
    <property type="entry name" value="LysM domain"/>
    <property type="match status" value="1"/>
</dbReference>
<dbReference type="InterPro" id="IPR008258">
    <property type="entry name" value="Transglycosylase_SLT_dom_1"/>
</dbReference>
<dbReference type="EMBL" id="JBHTKY010000002">
    <property type="protein sequence ID" value="MFD1164520.1"/>
    <property type="molecule type" value="Genomic_DNA"/>
</dbReference>
<dbReference type="PANTHER" id="PTHR37423">
    <property type="entry name" value="SOLUBLE LYTIC MUREIN TRANSGLYCOSYLASE-RELATED"/>
    <property type="match status" value="1"/>
</dbReference>
<dbReference type="InterPro" id="IPR018392">
    <property type="entry name" value="LysM"/>
</dbReference>
<dbReference type="Proteomes" id="UP001597205">
    <property type="component" value="Unassembled WGS sequence"/>
</dbReference>
<name>A0ABW3RHA6_9SPHI</name>
<evidence type="ECO:0000313" key="3">
    <source>
        <dbReference type="EMBL" id="MFD1164520.1"/>
    </source>
</evidence>
<dbReference type="Pfam" id="PF01464">
    <property type="entry name" value="SLT"/>
    <property type="match status" value="1"/>
</dbReference>
<dbReference type="Pfam" id="PF01476">
    <property type="entry name" value="LysM"/>
    <property type="match status" value="1"/>
</dbReference>
<dbReference type="SUPFAM" id="SSF54106">
    <property type="entry name" value="LysM domain"/>
    <property type="match status" value="1"/>
</dbReference>
<sequence length="436" mass="49349">MNKKISFLVTIGLCAFKISDAQEQNLEPSIYAETFQATIIDQIEKDKEKTFSMLDSIKQVSGGSIVFSDEDVNIAQRILRIQKTVPLEYNHRVKAYLDKYISRNYKPYMEKLLGLSEYYFPIYNQIFAEQGIPEEVRYLSVIESSLNPHTVSTSGAVGPWQFIYGTAKGYNMTMDSNFDERKDVYSTTYAVSTYLKDAYDEFNDWLLALASYNCGRGCVRRAIIRSGLNSPNYWQLSPYLPKETQNYIPKFIAMTYVLNHAELYGLTPQVNDLQSEHKVLMLDKSVNLTKVASALTCSPDVLRQLNPGYKRDVVIASPEKQRRLVIPVNASMSDSLIYAALNSPQDEVIQQAIAAVDVKEDKEYKEFTKKVAAVTKSTAKKKSPTFVTYVVRKGDTLSDIANKHRGATVTKIKSDNNIRGSHLKIGQKLKIYKGKS</sequence>
<dbReference type="PROSITE" id="PS51782">
    <property type="entry name" value="LYSM"/>
    <property type="match status" value="1"/>
</dbReference>
<keyword evidence="4" id="KW-1185">Reference proteome</keyword>
<dbReference type="PANTHER" id="PTHR37423:SF2">
    <property type="entry name" value="MEMBRANE-BOUND LYTIC MUREIN TRANSGLYCOSYLASE C"/>
    <property type="match status" value="1"/>
</dbReference>
<dbReference type="SUPFAM" id="SSF53955">
    <property type="entry name" value="Lysozyme-like"/>
    <property type="match status" value="1"/>
</dbReference>
<feature type="domain" description="LysM" evidence="2">
    <location>
        <begin position="387"/>
        <end position="431"/>
    </location>
</feature>
<dbReference type="InterPro" id="IPR036779">
    <property type="entry name" value="LysM_dom_sf"/>
</dbReference>
<dbReference type="Gene3D" id="1.10.530.10">
    <property type="match status" value="1"/>
</dbReference>